<dbReference type="PANTHER" id="PTHR10098">
    <property type="entry name" value="RAPSYN-RELATED"/>
    <property type="match status" value="1"/>
</dbReference>
<dbReference type="Pfam" id="PF01381">
    <property type="entry name" value="HTH_3"/>
    <property type="match status" value="1"/>
</dbReference>
<dbReference type="SMART" id="SM00530">
    <property type="entry name" value="HTH_XRE"/>
    <property type="match status" value="1"/>
</dbReference>
<sequence>MIGDKINYYRRQRKMTQEDLAQGICSISYLSKVENNKMEPSEEILSLLLGRLDIDIPLENKQTLRVLTEAIFHWYEVLREQDMKAADNQYAELKLKVKTSTNIEIKLTFAVFEFRYFLLKQDIKQAQNLAEFLQQYQDDLPPKLAYYYHSFNSIYFYLQHNYQQALNFCNKAIDLGNLIAEKIEPEVYYQAALIYSRLAKTPLAMSLAEKALYLFTETGNIKKCISCQIIIGVCLNRLEQPEEARIKFTKALHLARELNIITAQAYLYHNIGILHSSLHNKSAAIDCFSTSYDIKINHQIKSYLNTVYHLAQEFSSIQENDRALEWIAKGLSNCEKLPTDRKDFLMLCILKFQILGAVEQLVHFIHNEAIPFFKKSKLWLQECECHEILGDYYSKVHHYKKSSYYFSESNRLRKMNTI</sequence>
<proteinExistence type="predicted"/>
<dbReference type="PROSITE" id="PS50943">
    <property type="entry name" value="HTH_CROC1"/>
    <property type="match status" value="1"/>
</dbReference>
<dbReference type="Gene3D" id="1.10.260.40">
    <property type="entry name" value="lambda repressor-like DNA-binding domains"/>
    <property type="match status" value="1"/>
</dbReference>
<accession>A0A1G9V9E0</accession>
<dbReference type="Proteomes" id="UP000182347">
    <property type="component" value="Unassembled WGS sequence"/>
</dbReference>
<dbReference type="RefSeq" id="WP_074600260.1">
    <property type="nucleotide sequence ID" value="NZ_FNHF01000004.1"/>
</dbReference>
<gene>
    <name evidence="2" type="ORF">SAMN05216244_3191</name>
</gene>
<feature type="domain" description="HTH cro/C1-type" evidence="1">
    <location>
        <begin position="6"/>
        <end position="59"/>
    </location>
</feature>
<dbReference type="InterPro" id="IPR010982">
    <property type="entry name" value="Lambda_DNA-bd_dom_sf"/>
</dbReference>
<reference evidence="3" key="1">
    <citation type="submission" date="2016-10" db="EMBL/GenBank/DDBJ databases">
        <authorList>
            <person name="Varghese N."/>
            <person name="Submissions S."/>
        </authorList>
    </citation>
    <scope>NUCLEOTIDE SEQUENCE [LARGE SCALE GENOMIC DNA]</scope>
    <source>
        <strain evidence="3">CGMCC 1.6199</strain>
    </source>
</reference>
<dbReference type="SUPFAM" id="SSF47413">
    <property type="entry name" value="lambda repressor-like DNA-binding domains"/>
    <property type="match status" value="1"/>
</dbReference>
<evidence type="ECO:0000313" key="2">
    <source>
        <dbReference type="EMBL" id="SDM68812.1"/>
    </source>
</evidence>
<dbReference type="InterPro" id="IPR019734">
    <property type="entry name" value="TPR_rpt"/>
</dbReference>
<name>A0A1G9V9E0_9BACI</name>
<dbReference type="SUPFAM" id="SSF48452">
    <property type="entry name" value="TPR-like"/>
    <property type="match status" value="1"/>
</dbReference>
<evidence type="ECO:0000259" key="1">
    <source>
        <dbReference type="PROSITE" id="PS50943"/>
    </source>
</evidence>
<dbReference type="OrthoDB" id="252257at2"/>
<dbReference type="SMART" id="SM00028">
    <property type="entry name" value="TPR"/>
    <property type="match status" value="4"/>
</dbReference>
<protein>
    <submittedName>
        <fullName evidence="2">Helix-turn-helix</fullName>
    </submittedName>
</protein>
<dbReference type="STRING" id="482461.SAMN05216244_3191"/>
<dbReference type="EMBL" id="FNHF01000004">
    <property type="protein sequence ID" value="SDM68812.1"/>
    <property type="molecule type" value="Genomic_DNA"/>
</dbReference>
<dbReference type="InterPro" id="IPR001387">
    <property type="entry name" value="Cro/C1-type_HTH"/>
</dbReference>
<dbReference type="InterPro" id="IPR011990">
    <property type="entry name" value="TPR-like_helical_dom_sf"/>
</dbReference>
<organism evidence="2 3">
    <name type="scientific">Sediminibacillus halophilus</name>
    <dbReference type="NCBI Taxonomy" id="482461"/>
    <lineage>
        <taxon>Bacteria</taxon>
        <taxon>Bacillati</taxon>
        <taxon>Bacillota</taxon>
        <taxon>Bacilli</taxon>
        <taxon>Bacillales</taxon>
        <taxon>Bacillaceae</taxon>
        <taxon>Sediminibacillus</taxon>
    </lineage>
</organism>
<evidence type="ECO:0000313" key="3">
    <source>
        <dbReference type="Proteomes" id="UP000182347"/>
    </source>
</evidence>
<dbReference type="AlphaFoldDB" id="A0A1G9V9E0"/>
<keyword evidence="3" id="KW-1185">Reference proteome</keyword>
<dbReference type="GO" id="GO:0003677">
    <property type="term" value="F:DNA binding"/>
    <property type="evidence" value="ECO:0007669"/>
    <property type="project" value="InterPro"/>
</dbReference>
<dbReference type="CDD" id="cd00093">
    <property type="entry name" value="HTH_XRE"/>
    <property type="match status" value="1"/>
</dbReference>
<dbReference type="Gene3D" id="1.25.40.10">
    <property type="entry name" value="Tetratricopeptide repeat domain"/>
    <property type="match status" value="1"/>
</dbReference>